<feature type="domain" description="Na+-translocating membrane potential-generating system MpsC" evidence="1">
    <location>
        <begin position="7"/>
        <end position="118"/>
    </location>
</feature>
<name>A0A517SQX8_9BACT</name>
<dbReference type="AlphaFoldDB" id="A0A517SQX8"/>
<proteinExistence type="predicted"/>
<evidence type="ECO:0000313" key="3">
    <source>
        <dbReference type="Proteomes" id="UP000315003"/>
    </source>
</evidence>
<dbReference type="InterPro" id="IPR018745">
    <property type="entry name" value="MpsC"/>
</dbReference>
<evidence type="ECO:0000259" key="1">
    <source>
        <dbReference type="Pfam" id="PF10057"/>
    </source>
</evidence>
<reference evidence="2 3" key="1">
    <citation type="submission" date="2019-02" db="EMBL/GenBank/DDBJ databases">
        <title>Deep-cultivation of Planctomycetes and their phenomic and genomic characterization uncovers novel biology.</title>
        <authorList>
            <person name="Wiegand S."/>
            <person name="Jogler M."/>
            <person name="Boedeker C."/>
            <person name="Pinto D."/>
            <person name="Vollmers J."/>
            <person name="Rivas-Marin E."/>
            <person name="Kohn T."/>
            <person name="Peeters S.H."/>
            <person name="Heuer A."/>
            <person name="Rast P."/>
            <person name="Oberbeckmann S."/>
            <person name="Bunk B."/>
            <person name="Jeske O."/>
            <person name="Meyerdierks A."/>
            <person name="Storesund J.E."/>
            <person name="Kallscheuer N."/>
            <person name="Luecker S."/>
            <person name="Lage O.M."/>
            <person name="Pohl T."/>
            <person name="Merkel B.J."/>
            <person name="Hornburger P."/>
            <person name="Mueller R.-W."/>
            <person name="Bruemmer F."/>
            <person name="Labrenz M."/>
            <person name="Spormann A.M."/>
            <person name="Op den Camp H."/>
            <person name="Overmann J."/>
            <person name="Amann R."/>
            <person name="Jetten M.S.M."/>
            <person name="Mascher T."/>
            <person name="Medema M.H."/>
            <person name="Devos D.P."/>
            <person name="Kaster A.-K."/>
            <person name="Ovreas L."/>
            <person name="Rohde M."/>
            <person name="Galperin M.Y."/>
            <person name="Jogler C."/>
        </authorList>
    </citation>
    <scope>NUCLEOTIDE SEQUENCE [LARGE SCALE GENOMIC DNA]</scope>
    <source>
        <strain evidence="2 3">SV_7m_r</strain>
    </source>
</reference>
<keyword evidence="3" id="KW-1185">Reference proteome</keyword>
<sequence length="126" mass="14502">MPTMKSKRETERDISQAIIRFEKEFMGRGPLETRTYIVDDMILVRLKGVLTPAELKLAEAEERDRGRYLIKQVRQELIQHGRPLLDAVVKEILGSDPISLHTDISAKTGERIIVFTLENPPKFRDS</sequence>
<dbReference type="Pfam" id="PF10057">
    <property type="entry name" value="MpsC"/>
    <property type="match status" value="1"/>
</dbReference>
<dbReference type="EMBL" id="CP036272">
    <property type="protein sequence ID" value="QDT58527.1"/>
    <property type="molecule type" value="Genomic_DNA"/>
</dbReference>
<gene>
    <name evidence="2" type="ORF">SV7mr_10200</name>
</gene>
<accession>A0A517SQX8</accession>
<dbReference type="Proteomes" id="UP000315003">
    <property type="component" value="Chromosome"/>
</dbReference>
<evidence type="ECO:0000313" key="2">
    <source>
        <dbReference type="EMBL" id="QDT58527.1"/>
    </source>
</evidence>
<protein>
    <recommendedName>
        <fullName evidence="1">Na+-translocating membrane potential-generating system MpsC domain-containing protein</fullName>
    </recommendedName>
</protein>
<organism evidence="2 3">
    <name type="scientific">Stieleria bergensis</name>
    <dbReference type="NCBI Taxonomy" id="2528025"/>
    <lineage>
        <taxon>Bacteria</taxon>
        <taxon>Pseudomonadati</taxon>
        <taxon>Planctomycetota</taxon>
        <taxon>Planctomycetia</taxon>
        <taxon>Pirellulales</taxon>
        <taxon>Pirellulaceae</taxon>
        <taxon>Stieleria</taxon>
    </lineage>
</organism>